<dbReference type="VEuPathDB" id="FungiDB:ASPWEDRAFT_674259"/>
<dbReference type="Pfam" id="PF00023">
    <property type="entry name" value="Ank"/>
    <property type="match status" value="1"/>
</dbReference>
<dbReference type="InterPro" id="IPR036770">
    <property type="entry name" value="Ankyrin_rpt-contain_sf"/>
</dbReference>
<dbReference type="Gene3D" id="1.25.40.20">
    <property type="entry name" value="Ankyrin repeat-containing domain"/>
    <property type="match status" value="2"/>
</dbReference>
<dbReference type="Pfam" id="PF12796">
    <property type="entry name" value="Ank_2"/>
    <property type="match status" value="1"/>
</dbReference>
<evidence type="ECO:0000313" key="5">
    <source>
        <dbReference type="EMBL" id="OJJ30969.1"/>
    </source>
</evidence>
<evidence type="ECO:0000256" key="4">
    <source>
        <dbReference type="SAM" id="SignalP"/>
    </source>
</evidence>
<dbReference type="Proteomes" id="UP000184383">
    <property type="component" value="Unassembled WGS sequence"/>
</dbReference>
<feature type="signal peptide" evidence="4">
    <location>
        <begin position="1"/>
        <end position="22"/>
    </location>
</feature>
<dbReference type="PROSITE" id="PS50297">
    <property type="entry name" value="ANK_REP_REGION"/>
    <property type="match status" value="3"/>
</dbReference>
<dbReference type="PRINTS" id="PR01415">
    <property type="entry name" value="ANKYRIN"/>
</dbReference>
<dbReference type="RefSeq" id="XP_040684646.1">
    <property type="nucleotide sequence ID" value="XM_040838910.1"/>
</dbReference>
<protein>
    <submittedName>
        <fullName evidence="5">Uncharacterized protein</fullName>
    </submittedName>
</protein>
<gene>
    <name evidence="5" type="ORF">ASPWEDRAFT_674259</name>
</gene>
<feature type="repeat" description="ANK" evidence="3">
    <location>
        <begin position="80"/>
        <end position="112"/>
    </location>
</feature>
<keyword evidence="4" id="KW-0732">Signal</keyword>
<keyword evidence="6" id="KW-1185">Reference proteome</keyword>
<feature type="repeat" description="ANK" evidence="3">
    <location>
        <begin position="46"/>
        <end position="78"/>
    </location>
</feature>
<feature type="chain" id="PRO_5009887436" evidence="4">
    <location>
        <begin position="23"/>
        <end position="178"/>
    </location>
</feature>
<dbReference type="STRING" id="1073089.A0A1L9R7T0"/>
<dbReference type="GO" id="GO:0005737">
    <property type="term" value="C:cytoplasm"/>
    <property type="evidence" value="ECO:0007669"/>
    <property type="project" value="TreeGrafter"/>
</dbReference>
<keyword evidence="1" id="KW-0677">Repeat</keyword>
<evidence type="ECO:0000256" key="2">
    <source>
        <dbReference type="ARBA" id="ARBA00023043"/>
    </source>
</evidence>
<dbReference type="PANTHER" id="PTHR24198">
    <property type="entry name" value="ANKYRIN REPEAT AND PROTEIN KINASE DOMAIN-CONTAINING PROTEIN"/>
    <property type="match status" value="1"/>
</dbReference>
<sequence length="178" mass="19579">MGIARRMWVVLVFTFLCGNACGSNAGMCQELKRILNTLNINPADGYSGTPLQTAVLKGNKEIVQLLLDNNADVNLMTSRYHRSILALAMPSDDPEILEILLDNNADINARDSHGDPVLHVATLLGSGIFFKLLLERGADINITGWDGRTALQIAERYGETDKVHMLQQQARTDCKKGK</sequence>
<dbReference type="OrthoDB" id="4772757at2759"/>
<dbReference type="PANTHER" id="PTHR24198:SF165">
    <property type="entry name" value="ANKYRIN REPEAT-CONTAINING PROTEIN-RELATED"/>
    <property type="match status" value="1"/>
</dbReference>
<proteinExistence type="predicted"/>
<organism evidence="5 6">
    <name type="scientific">Aspergillus wentii DTO 134E9</name>
    <dbReference type="NCBI Taxonomy" id="1073089"/>
    <lineage>
        <taxon>Eukaryota</taxon>
        <taxon>Fungi</taxon>
        <taxon>Dikarya</taxon>
        <taxon>Ascomycota</taxon>
        <taxon>Pezizomycotina</taxon>
        <taxon>Eurotiomycetes</taxon>
        <taxon>Eurotiomycetidae</taxon>
        <taxon>Eurotiales</taxon>
        <taxon>Aspergillaceae</taxon>
        <taxon>Aspergillus</taxon>
        <taxon>Aspergillus subgen. Cremei</taxon>
    </lineage>
</organism>
<dbReference type="SMART" id="SM00248">
    <property type="entry name" value="ANK"/>
    <property type="match status" value="4"/>
</dbReference>
<dbReference type="GeneID" id="63754758"/>
<dbReference type="PROSITE" id="PS50088">
    <property type="entry name" value="ANK_REPEAT"/>
    <property type="match status" value="3"/>
</dbReference>
<dbReference type="AlphaFoldDB" id="A0A1L9R7T0"/>
<evidence type="ECO:0000256" key="1">
    <source>
        <dbReference type="ARBA" id="ARBA00022737"/>
    </source>
</evidence>
<dbReference type="SUPFAM" id="SSF48403">
    <property type="entry name" value="Ankyrin repeat"/>
    <property type="match status" value="1"/>
</dbReference>
<name>A0A1L9R7T0_ASPWE</name>
<reference evidence="6" key="1">
    <citation type="journal article" date="2017" name="Genome Biol.">
        <title>Comparative genomics reveals high biological diversity and specific adaptations in the industrially and medically important fungal genus Aspergillus.</title>
        <authorList>
            <person name="de Vries R.P."/>
            <person name="Riley R."/>
            <person name="Wiebenga A."/>
            <person name="Aguilar-Osorio G."/>
            <person name="Amillis S."/>
            <person name="Uchima C.A."/>
            <person name="Anderluh G."/>
            <person name="Asadollahi M."/>
            <person name="Askin M."/>
            <person name="Barry K."/>
            <person name="Battaglia E."/>
            <person name="Bayram O."/>
            <person name="Benocci T."/>
            <person name="Braus-Stromeyer S.A."/>
            <person name="Caldana C."/>
            <person name="Canovas D."/>
            <person name="Cerqueira G.C."/>
            <person name="Chen F."/>
            <person name="Chen W."/>
            <person name="Choi C."/>
            <person name="Clum A."/>
            <person name="Dos Santos R.A."/>
            <person name="Damasio A.R."/>
            <person name="Diallinas G."/>
            <person name="Emri T."/>
            <person name="Fekete E."/>
            <person name="Flipphi M."/>
            <person name="Freyberg S."/>
            <person name="Gallo A."/>
            <person name="Gournas C."/>
            <person name="Habgood R."/>
            <person name="Hainaut M."/>
            <person name="Harispe M.L."/>
            <person name="Henrissat B."/>
            <person name="Hilden K.S."/>
            <person name="Hope R."/>
            <person name="Hossain A."/>
            <person name="Karabika E."/>
            <person name="Karaffa L."/>
            <person name="Karanyi Z."/>
            <person name="Krasevec N."/>
            <person name="Kuo A."/>
            <person name="Kusch H."/>
            <person name="LaButti K."/>
            <person name="Lagendijk E.L."/>
            <person name="Lapidus A."/>
            <person name="Levasseur A."/>
            <person name="Lindquist E."/>
            <person name="Lipzen A."/>
            <person name="Logrieco A.F."/>
            <person name="MacCabe A."/>
            <person name="Maekelae M.R."/>
            <person name="Malavazi I."/>
            <person name="Melin P."/>
            <person name="Meyer V."/>
            <person name="Mielnichuk N."/>
            <person name="Miskei M."/>
            <person name="Molnar A.P."/>
            <person name="Mule G."/>
            <person name="Ngan C.Y."/>
            <person name="Orejas M."/>
            <person name="Orosz E."/>
            <person name="Ouedraogo J.P."/>
            <person name="Overkamp K.M."/>
            <person name="Park H.-S."/>
            <person name="Perrone G."/>
            <person name="Piumi F."/>
            <person name="Punt P.J."/>
            <person name="Ram A.F."/>
            <person name="Ramon A."/>
            <person name="Rauscher S."/>
            <person name="Record E."/>
            <person name="Riano-Pachon D.M."/>
            <person name="Robert V."/>
            <person name="Roehrig J."/>
            <person name="Ruller R."/>
            <person name="Salamov A."/>
            <person name="Salih N.S."/>
            <person name="Samson R.A."/>
            <person name="Sandor E."/>
            <person name="Sanguinetti M."/>
            <person name="Schuetze T."/>
            <person name="Sepcic K."/>
            <person name="Shelest E."/>
            <person name="Sherlock G."/>
            <person name="Sophianopoulou V."/>
            <person name="Squina F.M."/>
            <person name="Sun H."/>
            <person name="Susca A."/>
            <person name="Todd R.B."/>
            <person name="Tsang A."/>
            <person name="Unkles S.E."/>
            <person name="van de Wiele N."/>
            <person name="van Rossen-Uffink D."/>
            <person name="Oliveira J.V."/>
            <person name="Vesth T.C."/>
            <person name="Visser J."/>
            <person name="Yu J.-H."/>
            <person name="Zhou M."/>
            <person name="Andersen M.R."/>
            <person name="Archer D.B."/>
            <person name="Baker S.E."/>
            <person name="Benoit I."/>
            <person name="Brakhage A.A."/>
            <person name="Braus G.H."/>
            <person name="Fischer R."/>
            <person name="Frisvad J.C."/>
            <person name="Goldman G.H."/>
            <person name="Houbraken J."/>
            <person name="Oakley B."/>
            <person name="Pocsi I."/>
            <person name="Scazzocchio C."/>
            <person name="Seiboth B."/>
            <person name="vanKuyk P.A."/>
            <person name="Wortman J."/>
            <person name="Dyer P.S."/>
            <person name="Grigoriev I.V."/>
        </authorList>
    </citation>
    <scope>NUCLEOTIDE SEQUENCE [LARGE SCALE GENOMIC DNA]</scope>
    <source>
        <strain evidence="6">DTO 134E9</strain>
    </source>
</reference>
<keyword evidence="2 3" id="KW-0040">ANK repeat</keyword>
<dbReference type="InterPro" id="IPR002110">
    <property type="entry name" value="Ankyrin_rpt"/>
</dbReference>
<accession>A0A1L9R7T0</accession>
<evidence type="ECO:0000256" key="3">
    <source>
        <dbReference type="PROSITE-ProRule" id="PRU00023"/>
    </source>
</evidence>
<dbReference type="EMBL" id="KV878216">
    <property type="protein sequence ID" value="OJJ30969.1"/>
    <property type="molecule type" value="Genomic_DNA"/>
</dbReference>
<evidence type="ECO:0000313" key="6">
    <source>
        <dbReference type="Proteomes" id="UP000184383"/>
    </source>
</evidence>
<feature type="repeat" description="ANK" evidence="3">
    <location>
        <begin position="113"/>
        <end position="145"/>
    </location>
</feature>